<name>A0A2Z7D295_9LAMI</name>
<dbReference type="Proteomes" id="UP000250235">
    <property type="component" value="Unassembled WGS sequence"/>
</dbReference>
<evidence type="ECO:0000313" key="3">
    <source>
        <dbReference type="Proteomes" id="UP000250235"/>
    </source>
</evidence>
<accession>A0A2Z7D295</accession>
<evidence type="ECO:0000313" key="2">
    <source>
        <dbReference type="EMBL" id="KZV50999.1"/>
    </source>
</evidence>
<dbReference type="EMBL" id="KQ992172">
    <property type="protein sequence ID" value="KZV50999.1"/>
    <property type="molecule type" value="Genomic_DNA"/>
</dbReference>
<protein>
    <submittedName>
        <fullName evidence="2">OLIGOPEPTIDE TRANSPORTER family protein</fullName>
    </submittedName>
</protein>
<evidence type="ECO:0000256" key="1">
    <source>
        <dbReference type="SAM" id="MobiDB-lite"/>
    </source>
</evidence>
<feature type="compositionally biased region" description="Basic residues" evidence="1">
    <location>
        <begin position="1"/>
        <end position="10"/>
    </location>
</feature>
<feature type="compositionally biased region" description="Low complexity" evidence="1">
    <location>
        <begin position="11"/>
        <end position="23"/>
    </location>
</feature>
<feature type="region of interest" description="Disordered" evidence="1">
    <location>
        <begin position="1"/>
        <end position="41"/>
    </location>
</feature>
<dbReference type="AlphaFoldDB" id="A0A2Z7D295"/>
<feature type="compositionally biased region" description="Basic and acidic residues" evidence="1">
    <location>
        <begin position="26"/>
        <end position="41"/>
    </location>
</feature>
<keyword evidence="3" id="KW-1185">Reference proteome</keyword>
<proteinExistence type="predicted"/>
<reference evidence="2 3" key="1">
    <citation type="journal article" date="2015" name="Proc. Natl. Acad. Sci. U.S.A.">
        <title>The resurrection genome of Boea hygrometrica: A blueprint for survival of dehydration.</title>
        <authorList>
            <person name="Xiao L."/>
            <person name="Yang G."/>
            <person name="Zhang L."/>
            <person name="Yang X."/>
            <person name="Zhao S."/>
            <person name="Ji Z."/>
            <person name="Zhou Q."/>
            <person name="Hu M."/>
            <person name="Wang Y."/>
            <person name="Chen M."/>
            <person name="Xu Y."/>
            <person name="Jin H."/>
            <person name="Xiao X."/>
            <person name="Hu G."/>
            <person name="Bao F."/>
            <person name="Hu Y."/>
            <person name="Wan P."/>
            <person name="Li L."/>
            <person name="Deng X."/>
            <person name="Kuang T."/>
            <person name="Xiang C."/>
            <person name="Zhu J.K."/>
            <person name="Oliver M.J."/>
            <person name="He Y."/>
        </authorList>
    </citation>
    <scope>NUCLEOTIDE SEQUENCE [LARGE SCALE GENOMIC DNA]</scope>
    <source>
        <strain evidence="3">cv. XS01</strain>
    </source>
</reference>
<sequence length="145" mass="15779">MAAGRRRGRRQPPAAARTCARATSHVARDDQRAGRAWLRDEDGSQRPEIGFCASPCNHLHEAGCLRSAAASRSARGCRTRCGVRAAAAACFVAGGRRRMATVRRVPGNDAMADFLLGYVRACPGQPMKFSGRYSIPGRFWSILKF</sequence>
<gene>
    <name evidence="2" type="ORF">F511_44634</name>
</gene>
<organism evidence="2 3">
    <name type="scientific">Dorcoceras hygrometricum</name>
    <dbReference type="NCBI Taxonomy" id="472368"/>
    <lineage>
        <taxon>Eukaryota</taxon>
        <taxon>Viridiplantae</taxon>
        <taxon>Streptophyta</taxon>
        <taxon>Embryophyta</taxon>
        <taxon>Tracheophyta</taxon>
        <taxon>Spermatophyta</taxon>
        <taxon>Magnoliopsida</taxon>
        <taxon>eudicotyledons</taxon>
        <taxon>Gunneridae</taxon>
        <taxon>Pentapetalae</taxon>
        <taxon>asterids</taxon>
        <taxon>lamiids</taxon>
        <taxon>Lamiales</taxon>
        <taxon>Gesneriaceae</taxon>
        <taxon>Didymocarpoideae</taxon>
        <taxon>Trichosporeae</taxon>
        <taxon>Loxocarpinae</taxon>
        <taxon>Dorcoceras</taxon>
    </lineage>
</organism>